<feature type="coiled-coil region" evidence="8">
    <location>
        <begin position="84"/>
        <end position="120"/>
    </location>
</feature>
<sequence>MVPIPVWTERPVEKTYDPEAKTDAPVPELETPLSTKVSGRWWKGENKPTVRTSGGKKNKEQLDKAWKARAERNQRDKAVKLIEKEIKEEKEADLERKKEITKQRREREAEKLRLEQMAARMSAKKLQRMKKRLGRSKKVAG</sequence>
<evidence type="ECO:0000313" key="10">
    <source>
        <dbReference type="EMBL" id="TNY17461.1"/>
    </source>
</evidence>
<keyword evidence="11" id="KW-1185">Reference proteome</keyword>
<evidence type="ECO:0000256" key="6">
    <source>
        <dbReference type="ARBA" id="ARBA00023054"/>
    </source>
</evidence>
<comment type="subcellular location">
    <subcellularLocation>
        <location evidence="2 8">Nucleus</location>
        <location evidence="2 8">Nucleolus</location>
    </subcellularLocation>
</comment>
<keyword evidence="7 8" id="KW-0539">Nucleus</keyword>
<comment type="similarity">
    <text evidence="3 8">Belongs to the CGR1 family.</text>
</comment>
<evidence type="ECO:0000256" key="2">
    <source>
        <dbReference type="ARBA" id="ARBA00004604"/>
    </source>
</evidence>
<dbReference type="GO" id="GO:0006364">
    <property type="term" value="P:rRNA processing"/>
    <property type="evidence" value="ECO:0007669"/>
    <property type="project" value="UniProtKB-UniRule"/>
</dbReference>
<dbReference type="AlphaFoldDB" id="A0A5C5FNM4"/>
<evidence type="ECO:0000256" key="5">
    <source>
        <dbReference type="ARBA" id="ARBA00022552"/>
    </source>
</evidence>
<keyword evidence="6 8" id="KW-0175">Coiled coil</keyword>
<dbReference type="Proteomes" id="UP000311382">
    <property type="component" value="Unassembled WGS sequence"/>
</dbReference>
<organism evidence="10 11">
    <name type="scientific">Rhodotorula diobovata</name>
    <dbReference type="NCBI Taxonomy" id="5288"/>
    <lineage>
        <taxon>Eukaryota</taxon>
        <taxon>Fungi</taxon>
        <taxon>Dikarya</taxon>
        <taxon>Basidiomycota</taxon>
        <taxon>Pucciniomycotina</taxon>
        <taxon>Microbotryomycetes</taxon>
        <taxon>Sporidiobolales</taxon>
        <taxon>Sporidiobolaceae</taxon>
        <taxon>Rhodotorula</taxon>
    </lineage>
</organism>
<keyword evidence="5 8" id="KW-0698">rRNA processing</keyword>
<proteinExistence type="inferred from homology"/>
<name>A0A5C5FNM4_9BASI</name>
<dbReference type="InterPro" id="IPR005579">
    <property type="entry name" value="Cgr1-like"/>
</dbReference>
<evidence type="ECO:0000256" key="3">
    <source>
        <dbReference type="ARBA" id="ARBA00007869"/>
    </source>
</evidence>
<reference evidence="10 11" key="1">
    <citation type="submission" date="2019-03" db="EMBL/GenBank/DDBJ databases">
        <title>Rhodosporidium diobovatum UCD-FST 08-225 genome sequencing, assembly, and annotation.</title>
        <authorList>
            <person name="Fakankun I.U."/>
            <person name="Fristensky B."/>
            <person name="Levin D.B."/>
        </authorList>
    </citation>
    <scope>NUCLEOTIDE SEQUENCE [LARGE SCALE GENOMIC DNA]</scope>
    <source>
        <strain evidence="10 11">UCD-FST 08-225</strain>
    </source>
</reference>
<comment type="function">
    <text evidence="1 8">Involved in nucleolar integrity and required for processing of the pre-rRNA for the 60S ribosome subunit.</text>
</comment>
<evidence type="ECO:0000256" key="7">
    <source>
        <dbReference type="ARBA" id="ARBA00023242"/>
    </source>
</evidence>
<dbReference type="OrthoDB" id="277961at2759"/>
<protein>
    <recommendedName>
        <fullName evidence="8">rRNA-processing protein</fullName>
    </recommendedName>
</protein>
<feature type="region of interest" description="Disordered" evidence="9">
    <location>
        <begin position="1"/>
        <end position="62"/>
    </location>
</feature>
<accession>A0A5C5FNM4</accession>
<evidence type="ECO:0000313" key="11">
    <source>
        <dbReference type="Proteomes" id="UP000311382"/>
    </source>
</evidence>
<evidence type="ECO:0000256" key="4">
    <source>
        <dbReference type="ARBA" id="ARBA00022517"/>
    </source>
</evidence>
<evidence type="ECO:0000256" key="1">
    <source>
        <dbReference type="ARBA" id="ARBA00004090"/>
    </source>
</evidence>
<dbReference type="Pfam" id="PF03879">
    <property type="entry name" value="Cgr1"/>
    <property type="match status" value="1"/>
</dbReference>
<evidence type="ECO:0000256" key="9">
    <source>
        <dbReference type="SAM" id="MobiDB-lite"/>
    </source>
</evidence>
<evidence type="ECO:0000256" key="8">
    <source>
        <dbReference type="RuleBase" id="RU363084"/>
    </source>
</evidence>
<gene>
    <name evidence="10" type="ORF">DMC30DRAFT_118544</name>
</gene>
<keyword evidence="4 8" id="KW-0690">Ribosome biogenesis</keyword>
<comment type="caution">
    <text evidence="10">The sequence shown here is derived from an EMBL/GenBank/DDBJ whole genome shotgun (WGS) entry which is preliminary data.</text>
</comment>
<dbReference type="EMBL" id="SOZI01000200">
    <property type="protein sequence ID" value="TNY17461.1"/>
    <property type="molecule type" value="Genomic_DNA"/>
</dbReference>
<feature type="compositionally biased region" description="Basic and acidic residues" evidence="9">
    <location>
        <begin position="10"/>
        <end position="22"/>
    </location>
</feature>
<dbReference type="GO" id="GO:0005730">
    <property type="term" value="C:nucleolus"/>
    <property type="evidence" value="ECO:0007669"/>
    <property type="project" value="UniProtKB-SubCell"/>
</dbReference>